<evidence type="ECO:0000256" key="2">
    <source>
        <dbReference type="SAM" id="Phobius"/>
    </source>
</evidence>
<keyword evidence="4" id="KW-1185">Reference proteome</keyword>
<keyword evidence="2" id="KW-0812">Transmembrane</keyword>
<organism evidence="3 4">
    <name type="scientific">Amylolactobacillus amylotrophicus DSM 20534</name>
    <dbReference type="NCBI Taxonomy" id="1423722"/>
    <lineage>
        <taxon>Bacteria</taxon>
        <taxon>Bacillati</taxon>
        <taxon>Bacillota</taxon>
        <taxon>Bacilli</taxon>
        <taxon>Lactobacillales</taxon>
        <taxon>Lactobacillaceae</taxon>
        <taxon>Amylolactobacillus</taxon>
    </lineage>
</organism>
<evidence type="ECO:0000313" key="3">
    <source>
        <dbReference type="EMBL" id="KRK37135.1"/>
    </source>
</evidence>
<feature type="compositionally biased region" description="Polar residues" evidence="1">
    <location>
        <begin position="1"/>
        <end position="16"/>
    </location>
</feature>
<keyword evidence="2" id="KW-0472">Membrane</keyword>
<dbReference type="Proteomes" id="UP000050909">
    <property type="component" value="Unassembled WGS sequence"/>
</dbReference>
<feature type="transmembrane region" description="Helical" evidence="2">
    <location>
        <begin position="207"/>
        <end position="230"/>
    </location>
</feature>
<feature type="transmembrane region" description="Helical" evidence="2">
    <location>
        <begin position="55"/>
        <end position="71"/>
    </location>
</feature>
<dbReference type="PATRIC" id="fig|1423722.3.peg.1504"/>
<accession>A0A0R1GT53</accession>
<gene>
    <name evidence="3" type="ORF">FC62_GL001478</name>
</gene>
<feature type="transmembrane region" description="Helical" evidence="2">
    <location>
        <begin position="30"/>
        <end position="49"/>
    </location>
</feature>
<comment type="caution">
    <text evidence="3">The sequence shown here is derived from an EMBL/GenBank/DDBJ whole genome shotgun (WGS) entry which is preliminary data.</text>
</comment>
<evidence type="ECO:0000256" key="1">
    <source>
        <dbReference type="SAM" id="MobiDB-lite"/>
    </source>
</evidence>
<protein>
    <submittedName>
        <fullName evidence="3">Uncharacterized protein</fullName>
    </submittedName>
</protein>
<feature type="transmembrane region" description="Helical" evidence="2">
    <location>
        <begin position="125"/>
        <end position="144"/>
    </location>
</feature>
<dbReference type="AlphaFoldDB" id="A0A0R1GT53"/>
<keyword evidence="2" id="KW-1133">Transmembrane helix</keyword>
<evidence type="ECO:0000313" key="4">
    <source>
        <dbReference type="Proteomes" id="UP000050909"/>
    </source>
</evidence>
<name>A0A0R1GT53_9LACO</name>
<reference evidence="3 4" key="1">
    <citation type="journal article" date="2015" name="Genome Announc.">
        <title>Expanding the biotechnology potential of lactobacilli through comparative genomics of 213 strains and associated genera.</title>
        <authorList>
            <person name="Sun Z."/>
            <person name="Harris H.M."/>
            <person name="McCann A."/>
            <person name="Guo C."/>
            <person name="Argimon S."/>
            <person name="Zhang W."/>
            <person name="Yang X."/>
            <person name="Jeffery I.B."/>
            <person name="Cooney J.C."/>
            <person name="Kagawa T.F."/>
            <person name="Liu W."/>
            <person name="Song Y."/>
            <person name="Salvetti E."/>
            <person name="Wrobel A."/>
            <person name="Rasinkangas P."/>
            <person name="Parkhill J."/>
            <person name="Rea M.C."/>
            <person name="O'Sullivan O."/>
            <person name="Ritari J."/>
            <person name="Douillard F.P."/>
            <person name="Paul Ross R."/>
            <person name="Yang R."/>
            <person name="Briner A.E."/>
            <person name="Felis G.E."/>
            <person name="de Vos W.M."/>
            <person name="Barrangou R."/>
            <person name="Klaenhammer T.R."/>
            <person name="Caufield P.W."/>
            <person name="Cui Y."/>
            <person name="Zhang H."/>
            <person name="O'Toole P.W."/>
        </authorList>
    </citation>
    <scope>NUCLEOTIDE SEQUENCE [LARGE SCALE GENOMIC DNA]</scope>
    <source>
        <strain evidence="3 4">DSM 20534</strain>
    </source>
</reference>
<feature type="transmembrane region" description="Helical" evidence="2">
    <location>
        <begin position="178"/>
        <end position="200"/>
    </location>
</feature>
<sequence length="281" mass="30733">MANYNENNRQSLNRPTTPKKRKPLDKVTDWISTNGMIILVVGLVIILLMSASRTLGWAALIAGMILIYIMAQTQPEEKESKLNRRLSTQVDFLGQRVGAGIEERVAAPENPSPERQKIDRRVGGLNLNLLVLFLAAITLVLVFYGPFASAYVLVGIESKSSIYQTSLTIAQIGLNAGILSYGFLTIVIGAPIMIILLTLSKKRRSRLWAFILSALESVVLIVVMASLIYIMNTVEEGKLVSMFSAKLADVLSMTVGFGISSYLLLVSSLITSVVTALNNKK</sequence>
<feature type="transmembrane region" description="Helical" evidence="2">
    <location>
        <begin position="250"/>
        <end position="277"/>
    </location>
</feature>
<dbReference type="RefSeq" id="WP_056945803.1">
    <property type="nucleotide sequence ID" value="NZ_AZCV01000007.1"/>
</dbReference>
<feature type="region of interest" description="Disordered" evidence="1">
    <location>
        <begin position="1"/>
        <end position="22"/>
    </location>
</feature>
<dbReference type="EMBL" id="AZCV01000007">
    <property type="protein sequence ID" value="KRK37135.1"/>
    <property type="molecule type" value="Genomic_DNA"/>
</dbReference>
<proteinExistence type="predicted"/>